<dbReference type="OrthoDB" id="2441642at2759"/>
<evidence type="ECO:0000256" key="3">
    <source>
        <dbReference type="ARBA" id="ARBA00022692"/>
    </source>
</evidence>
<name>E4ZVW8_LEPMJ</name>
<dbReference type="InterPro" id="IPR036259">
    <property type="entry name" value="MFS_trans_sf"/>
</dbReference>
<keyword evidence="5 7" id="KW-0472">Membrane</keyword>
<dbReference type="HOGENOM" id="CLU_008455_8_4_1"/>
<organism evidence="10">
    <name type="scientific">Leptosphaeria maculans (strain JN3 / isolate v23.1.3 / race Av1-4-5-6-7-8)</name>
    <name type="common">Blackleg fungus</name>
    <name type="synonym">Phoma lingam</name>
    <dbReference type="NCBI Taxonomy" id="985895"/>
    <lineage>
        <taxon>Eukaryota</taxon>
        <taxon>Fungi</taxon>
        <taxon>Dikarya</taxon>
        <taxon>Ascomycota</taxon>
        <taxon>Pezizomycotina</taxon>
        <taxon>Dothideomycetes</taxon>
        <taxon>Pleosporomycetidae</taxon>
        <taxon>Pleosporales</taxon>
        <taxon>Pleosporineae</taxon>
        <taxon>Leptosphaeriaceae</taxon>
        <taxon>Plenodomus</taxon>
        <taxon>Plenodomus lingam/Leptosphaeria maculans species complex</taxon>
    </lineage>
</organism>
<dbReference type="PROSITE" id="PS50850">
    <property type="entry name" value="MFS"/>
    <property type="match status" value="1"/>
</dbReference>
<feature type="transmembrane region" description="Helical" evidence="7">
    <location>
        <begin position="286"/>
        <end position="305"/>
    </location>
</feature>
<dbReference type="Proteomes" id="UP000002668">
    <property type="component" value="Genome"/>
</dbReference>
<dbReference type="SUPFAM" id="SSF103473">
    <property type="entry name" value="MFS general substrate transporter"/>
    <property type="match status" value="1"/>
</dbReference>
<dbReference type="GO" id="GO:0005886">
    <property type="term" value="C:plasma membrane"/>
    <property type="evidence" value="ECO:0007669"/>
    <property type="project" value="TreeGrafter"/>
</dbReference>
<dbReference type="InterPro" id="IPR011701">
    <property type="entry name" value="MFS"/>
</dbReference>
<evidence type="ECO:0000256" key="1">
    <source>
        <dbReference type="ARBA" id="ARBA00004141"/>
    </source>
</evidence>
<dbReference type="FunFam" id="1.20.1720.10:FF:000009">
    <property type="entry name" value="MFS multidrug transporter"/>
    <property type="match status" value="1"/>
</dbReference>
<evidence type="ECO:0000313" key="9">
    <source>
        <dbReference type="EMBL" id="CBX95744.1"/>
    </source>
</evidence>
<feature type="transmembrane region" description="Helical" evidence="7">
    <location>
        <begin position="555"/>
        <end position="577"/>
    </location>
</feature>
<dbReference type="PANTHER" id="PTHR23502:SF51">
    <property type="entry name" value="QUINIDINE RESISTANCE PROTEIN 1-RELATED"/>
    <property type="match status" value="1"/>
</dbReference>
<feature type="transmembrane region" description="Helical" evidence="7">
    <location>
        <begin position="130"/>
        <end position="151"/>
    </location>
</feature>
<evidence type="ECO:0000256" key="2">
    <source>
        <dbReference type="ARBA" id="ARBA00022448"/>
    </source>
</evidence>
<feature type="domain" description="Major facilitator superfamily (MFS) profile" evidence="8">
    <location>
        <begin position="131"/>
        <end position="581"/>
    </location>
</feature>
<keyword evidence="3 7" id="KW-0812">Transmembrane</keyword>
<dbReference type="OMA" id="MNPGWAF"/>
<sequence>MLQEQHCTTIPGNHMKGDNQTWLLSESSGFASARAAAVPAGALLPTLVATCIAISCVRRLMNTRKNSRAKSLITAHSSTTDVSGKASEENSVATASSSTTDVEKTAQSPTSTCPVSGTPYSVFGQGMKKWIIFVVSVSALISPFGATTFLPALNVVSDVLGITRTEANISITTYMIAQAIAPAFIGTLSDNSGRRLSFILCFIIFIIGNIGLALQTNYAALLVLRMVQAVGCTAAVALTFAVVADLTTSAERGKYMGYAGAGILAGPALGPTIGGLLAQYLGWRSIFWFLAIFSGALLVLFIFFFPETCRKVVGNGSIPPTGVNRSVLSCIQQRKLSKQQFDYDGTKTVKSPGQKVAFPNPLVALSILFEKESGIMLLYNGLFFTGMMVTITSIPDLFEQAYGFNELEIGLCYIANGAGSFLSSLTMGHVVDWNFRRHAKSIGMPIIKGKQQDLSNFPIERLRLQVVIPGHIIGIIGLLMFGWTVHFRTHLVGPEIALFVTGFGVATAFNITNGLLLDLHRDRAAASTAAGNFARCLMSAGGSAAILPMCRAMNPGWAFTSFALVYVLLIAVVLWVMRDGMRWRQELEEKKRVKREEAENNRNTSPV</sequence>
<dbReference type="Pfam" id="PF07690">
    <property type="entry name" value="MFS_1"/>
    <property type="match status" value="1"/>
</dbReference>
<dbReference type="STRING" id="985895.E4ZVW8"/>
<keyword evidence="4 7" id="KW-1133">Transmembrane helix</keyword>
<dbReference type="InterPro" id="IPR020846">
    <property type="entry name" value="MFS_dom"/>
</dbReference>
<feature type="transmembrane region" description="Helical" evidence="7">
    <location>
        <begin position="496"/>
        <end position="517"/>
    </location>
</feature>
<keyword evidence="2" id="KW-0813">Transport</keyword>
<evidence type="ECO:0000256" key="7">
    <source>
        <dbReference type="SAM" id="Phobius"/>
    </source>
</evidence>
<reference evidence="10" key="1">
    <citation type="journal article" date="2011" name="Nat. Commun.">
        <title>Effector diversification within compartments of the Leptosphaeria maculans genome affected by Repeat-Induced Point mutations.</title>
        <authorList>
            <person name="Rouxel T."/>
            <person name="Grandaubert J."/>
            <person name="Hane J.K."/>
            <person name="Hoede C."/>
            <person name="van de Wouw A.P."/>
            <person name="Couloux A."/>
            <person name="Dominguez V."/>
            <person name="Anthouard V."/>
            <person name="Bally P."/>
            <person name="Bourras S."/>
            <person name="Cozijnsen A.J."/>
            <person name="Ciuffetti L.M."/>
            <person name="Degrave A."/>
            <person name="Dilmaghani A."/>
            <person name="Duret L."/>
            <person name="Fudal I."/>
            <person name="Goodwin S.B."/>
            <person name="Gout L."/>
            <person name="Glaser N."/>
            <person name="Linglin J."/>
            <person name="Kema G.H.J."/>
            <person name="Lapalu N."/>
            <person name="Lawrence C.B."/>
            <person name="May K."/>
            <person name="Meyer M."/>
            <person name="Ollivier B."/>
            <person name="Poulain J."/>
            <person name="Schoch C.L."/>
            <person name="Simon A."/>
            <person name="Spatafora J.W."/>
            <person name="Stachowiak A."/>
            <person name="Turgeon B.G."/>
            <person name="Tyler B.M."/>
            <person name="Vincent D."/>
            <person name="Weissenbach J."/>
            <person name="Amselem J."/>
            <person name="Quesneville H."/>
            <person name="Oliver R.P."/>
            <person name="Wincker P."/>
            <person name="Balesdent M.-H."/>
            <person name="Howlett B.J."/>
        </authorList>
    </citation>
    <scope>NUCLEOTIDE SEQUENCE [LARGE SCALE GENOMIC DNA]</scope>
    <source>
        <strain evidence="10">JN3 / isolate v23.1.3 / race Av1-4-5-6-7-8</strain>
    </source>
</reference>
<evidence type="ECO:0000256" key="5">
    <source>
        <dbReference type="ARBA" id="ARBA00023136"/>
    </source>
</evidence>
<dbReference type="Gene3D" id="1.20.1720.10">
    <property type="entry name" value="Multidrug resistance protein D"/>
    <property type="match status" value="1"/>
</dbReference>
<dbReference type="VEuPathDB" id="FungiDB:LEMA_P028960.1"/>
<keyword evidence="10" id="KW-1185">Reference proteome</keyword>
<gene>
    <name evidence="9" type="ORF">LEMA_P028960.1</name>
</gene>
<accession>E4ZVW8</accession>
<dbReference type="InParanoid" id="E4ZVW8"/>
<dbReference type="EMBL" id="FP929127">
    <property type="protein sequence ID" value="CBX95744.1"/>
    <property type="molecule type" value="Genomic_DNA"/>
</dbReference>
<feature type="transmembrane region" description="Helical" evidence="7">
    <location>
        <begin position="36"/>
        <end position="57"/>
    </location>
</feature>
<feature type="transmembrane region" description="Helical" evidence="7">
    <location>
        <begin position="255"/>
        <end position="280"/>
    </location>
</feature>
<feature type="transmembrane region" description="Helical" evidence="7">
    <location>
        <begin position="196"/>
        <end position="214"/>
    </location>
</feature>
<evidence type="ECO:0000313" key="10">
    <source>
        <dbReference type="Proteomes" id="UP000002668"/>
    </source>
</evidence>
<feature type="transmembrane region" description="Helical" evidence="7">
    <location>
        <begin position="220"/>
        <end position="243"/>
    </location>
</feature>
<feature type="transmembrane region" description="Helical" evidence="7">
    <location>
        <begin position="529"/>
        <end position="549"/>
    </location>
</feature>
<evidence type="ECO:0000256" key="6">
    <source>
        <dbReference type="SAM" id="MobiDB-lite"/>
    </source>
</evidence>
<dbReference type="AlphaFoldDB" id="E4ZVW8"/>
<proteinExistence type="predicted"/>
<feature type="compositionally biased region" description="Low complexity" evidence="6">
    <location>
        <begin position="89"/>
        <end position="100"/>
    </location>
</feature>
<feature type="transmembrane region" description="Helical" evidence="7">
    <location>
        <begin position="375"/>
        <end position="394"/>
    </location>
</feature>
<comment type="subcellular location">
    <subcellularLocation>
        <location evidence="1">Membrane</location>
        <topology evidence="1">Multi-pass membrane protein</topology>
    </subcellularLocation>
</comment>
<dbReference type="PANTHER" id="PTHR23502">
    <property type="entry name" value="MAJOR FACILITATOR SUPERFAMILY"/>
    <property type="match status" value="1"/>
</dbReference>
<dbReference type="eggNOG" id="KOG0255">
    <property type="taxonomic scope" value="Eukaryota"/>
</dbReference>
<evidence type="ECO:0000259" key="8">
    <source>
        <dbReference type="PROSITE" id="PS50850"/>
    </source>
</evidence>
<protein>
    <recommendedName>
        <fullName evidence="8">Major facilitator superfamily (MFS) profile domain-containing protein</fullName>
    </recommendedName>
</protein>
<feature type="region of interest" description="Disordered" evidence="6">
    <location>
        <begin position="78"/>
        <end position="112"/>
    </location>
</feature>
<dbReference type="GO" id="GO:0022857">
    <property type="term" value="F:transmembrane transporter activity"/>
    <property type="evidence" value="ECO:0007669"/>
    <property type="project" value="InterPro"/>
</dbReference>
<evidence type="ECO:0000256" key="4">
    <source>
        <dbReference type="ARBA" id="ARBA00022989"/>
    </source>
</evidence>
<feature type="transmembrane region" description="Helical" evidence="7">
    <location>
        <begin position="414"/>
        <end position="435"/>
    </location>
</feature>
<feature type="transmembrane region" description="Helical" evidence="7">
    <location>
        <begin position="171"/>
        <end position="189"/>
    </location>
</feature>
<feature type="transmembrane region" description="Helical" evidence="7">
    <location>
        <begin position="466"/>
        <end position="484"/>
    </location>
</feature>
<dbReference type="Gene3D" id="1.20.1250.20">
    <property type="entry name" value="MFS general substrate transporter like domains"/>
    <property type="match status" value="1"/>
</dbReference>